<proteinExistence type="predicted"/>
<reference evidence="1" key="1">
    <citation type="submission" date="2019-03" db="EMBL/GenBank/DDBJ databases">
        <title>Lake Tanganyika Metagenome-Assembled Genomes (MAGs).</title>
        <authorList>
            <person name="Tran P."/>
        </authorList>
    </citation>
    <scope>NUCLEOTIDE SEQUENCE</scope>
    <source>
        <strain evidence="1">K_DeepCast_150m_m2_040</strain>
    </source>
</reference>
<dbReference type="Gene3D" id="2.130.10.10">
    <property type="entry name" value="YVTN repeat-like/Quinoprotein amine dehydrogenase"/>
    <property type="match status" value="1"/>
</dbReference>
<dbReference type="PANTHER" id="PTHR47197">
    <property type="entry name" value="PROTEIN NIRF"/>
    <property type="match status" value="1"/>
</dbReference>
<dbReference type="SUPFAM" id="SSF50969">
    <property type="entry name" value="YVTN repeat-like/Quinoprotein amine dehydrogenase"/>
    <property type="match status" value="1"/>
</dbReference>
<comment type="caution">
    <text evidence="1">The sequence shown here is derived from an EMBL/GenBank/DDBJ whole genome shotgun (WGS) entry which is preliminary data.</text>
</comment>
<dbReference type="InterPro" id="IPR051200">
    <property type="entry name" value="Host-pathogen_enzymatic-act"/>
</dbReference>
<dbReference type="InterPro" id="IPR015943">
    <property type="entry name" value="WD40/YVTN_repeat-like_dom_sf"/>
</dbReference>
<dbReference type="Pfam" id="PF08309">
    <property type="entry name" value="LVIVD"/>
    <property type="match status" value="11"/>
</dbReference>
<evidence type="ECO:0000313" key="2">
    <source>
        <dbReference type="Proteomes" id="UP000779900"/>
    </source>
</evidence>
<dbReference type="AlphaFoldDB" id="A0A938BSS9"/>
<dbReference type="PANTHER" id="PTHR47197:SF3">
    <property type="entry name" value="DIHYDRO-HEME D1 DEHYDROGENASE"/>
    <property type="match status" value="1"/>
</dbReference>
<dbReference type="SUPFAM" id="SSF51004">
    <property type="entry name" value="C-terminal (heme d1) domain of cytochrome cd1-nitrite reductase"/>
    <property type="match status" value="1"/>
</dbReference>
<sequence>MITTLTLVLTAVVSLAPDSSACRMIGRWPFGAGEMPRDLVNDTLAYVNAGGGLIILNVKDPGNIAEVGELQTPGLPLFFSVHDTVLCVGEDEAGVALYSISDLSRPWFLGRCRIPGRSFGTAFDGRYAYVACSDGGVRVVDFVDPGSPGEVAMLPVPSGAVCVELRGGLLYVSARTGGVRVADVSDPLNPCEIGAYELNGSYAQSFRVRDSLLYVAFAESGLVVLSVADPTNPARLSSSFGAGWWMDGLAISGDFAYATIANPPQIKVVDVSDPAHPYLVSTYRPPRNMAFYGIAAKASLLYTVLERSDPKGGFRVIDVSDPASPALAGSFSLPLNTEVVVTVDTFAFAGVKGGGVEVYSIADPSNIYLLGETGDTSRIGRLFVEWPYVYAAIYNSNFFQVIDVSDPRNPVIIGLIDSLGYGHDVAVRSGLAYVSVGEYLRIIDVSAPAQPTQVAKLKLPNSAFGLDLSGNYCYVADWYGGIQVVDVSDPTNPVIAASCPTPYAAAVDLVVRGDYVYYSDVQGFGILDVSDPRKPNPVAYESLPLPAVSWGIDAMSTMVFVALGDDGLGVYDATDPAHPMLTGYYNTPRWAYHVSVRDNIAYVADLAGFCIIQYYGQGVEEGGISSKMPSDLRVLGTVAADILLLDLGPAHAQCQVAILDVSGRARCTRNFTAAEVGQGRVTLDVSRLPAGVYFAEVRGQSQRRPVKFLLAR</sequence>
<accession>A0A938BSS9</accession>
<dbReference type="InterPro" id="IPR013211">
    <property type="entry name" value="LVIVD"/>
</dbReference>
<dbReference type="InterPro" id="IPR011044">
    <property type="entry name" value="Quino_amine_DH_bsu"/>
</dbReference>
<protein>
    <recommendedName>
        <fullName evidence="3">T9SS type A sorting domain-containing protein</fullName>
    </recommendedName>
</protein>
<name>A0A938BSS9_UNCW3</name>
<gene>
    <name evidence="1" type="ORF">FJY68_04180</name>
</gene>
<organism evidence="1 2">
    <name type="scientific">candidate division WOR-3 bacterium</name>
    <dbReference type="NCBI Taxonomy" id="2052148"/>
    <lineage>
        <taxon>Bacteria</taxon>
        <taxon>Bacteria division WOR-3</taxon>
    </lineage>
</organism>
<dbReference type="Proteomes" id="UP000779900">
    <property type="component" value="Unassembled WGS sequence"/>
</dbReference>
<evidence type="ECO:0008006" key="3">
    <source>
        <dbReference type="Google" id="ProtNLM"/>
    </source>
</evidence>
<evidence type="ECO:0000313" key="1">
    <source>
        <dbReference type="EMBL" id="MBM3331034.1"/>
    </source>
</evidence>
<dbReference type="InterPro" id="IPR011048">
    <property type="entry name" value="Haem_d1_sf"/>
</dbReference>
<dbReference type="EMBL" id="VGIR01000017">
    <property type="protein sequence ID" value="MBM3331034.1"/>
    <property type="molecule type" value="Genomic_DNA"/>
</dbReference>